<feature type="compositionally biased region" description="Polar residues" evidence="1">
    <location>
        <begin position="7"/>
        <end position="23"/>
    </location>
</feature>
<proteinExistence type="predicted"/>
<evidence type="ECO:0000313" key="2">
    <source>
        <dbReference type="EMBL" id="KAJ3657721.1"/>
    </source>
</evidence>
<feature type="region of interest" description="Disordered" evidence="1">
    <location>
        <begin position="1"/>
        <end position="23"/>
    </location>
</feature>
<protein>
    <submittedName>
        <fullName evidence="2">Uncharacterized protein</fullName>
    </submittedName>
</protein>
<accession>A0AA38ILW5</accession>
<name>A0AA38ILW5_9CUCU</name>
<gene>
    <name evidence="2" type="ORF">Zmor_009505</name>
</gene>
<evidence type="ECO:0000256" key="1">
    <source>
        <dbReference type="SAM" id="MobiDB-lite"/>
    </source>
</evidence>
<organism evidence="2 3">
    <name type="scientific">Zophobas morio</name>
    <dbReference type="NCBI Taxonomy" id="2755281"/>
    <lineage>
        <taxon>Eukaryota</taxon>
        <taxon>Metazoa</taxon>
        <taxon>Ecdysozoa</taxon>
        <taxon>Arthropoda</taxon>
        <taxon>Hexapoda</taxon>
        <taxon>Insecta</taxon>
        <taxon>Pterygota</taxon>
        <taxon>Neoptera</taxon>
        <taxon>Endopterygota</taxon>
        <taxon>Coleoptera</taxon>
        <taxon>Polyphaga</taxon>
        <taxon>Cucujiformia</taxon>
        <taxon>Tenebrionidae</taxon>
        <taxon>Zophobas</taxon>
    </lineage>
</organism>
<dbReference type="EMBL" id="JALNTZ010000003">
    <property type="protein sequence ID" value="KAJ3657721.1"/>
    <property type="molecule type" value="Genomic_DNA"/>
</dbReference>
<keyword evidence="3" id="KW-1185">Reference proteome</keyword>
<evidence type="ECO:0000313" key="3">
    <source>
        <dbReference type="Proteomes" id="UP001168821"/>
    </source>
</evidence>
<dbReference type="Proteomes" id="UP001168821">
    <property type="component" value="Unassembled WGS sequence"/>
</dbReference>
<sequence length="118" mass="13268">MDVSRTCVATQQIPPKSRSTQIERASRAQPAILFLQPQQKEMRPESSKFVRALKVASTKCISQFTTLLYVCNHNNSPRKKEKSENDAFSVLSTSHLTCRTDRVTSRDKNELAAADTNP</sequence>
<dbReference type="AlphaFoldDB" id="A0AA38ILW5"/>
<comment type="caution">
    <text evidence="2">The sequence shown here is derived from an EMBL/GenBank/DDBJ whole genome shotgun (WGS) entry which is preliminary data.</text>
</comment>
<reference evidence="2" key="1">
    <citation type="journal article" date="2023" name="G3 (Bethesda)">
        <title>Whole genome assemblies of Zophobas morio and Tenebrio molitor.</title>
        <authorList>
            <person name="Kaur S."/>
            <person name="Stinson S.A."/>
            <person name="diCenzo G.C."/>
        </authorList>
    </citation>
    <scope>NUCLEOTIDE SEQUENCE</scope>
    <source>
        <strain evidence="2">QUZm001</strain>
    </source>
</reference>